<organism evidence="1 2">
    <name type="scientific">Eumeta variegata</name>
    <name type="common">Bagworm moth</name>
    <name type="synonym">Eumeta japonica</name>
    <dbReference type="NCBI Taxonomy" id="151549"/>
    <lineage>
        <taxon>Eukaryota</taxon>
        <taxon>Metazoa</taxon>
        <taxon>Ecdysozoa</taxon>
        <taxon>Arthropoda</taxon>
        <taxon>Hexapoda</taxon>
        <taxon>Insecta</taxon>
        <taxon>Pterygota</taxon>
        <taxon>Neoptera</taxon>
        <taxon>Endopterygota</taxon>
        <taxon>Lepidoptera</taxon>
        <taxon>Glossata</taxon>
        <taxon>Ditrysia</taxon>
        <taxon>Tineoidea</taxon>
        <taxon>Psychidae</taxon>
        <taxon>Oiketicinae</taxon>
        <taxon>Eumeta</taxon>
    </lineage>
</organism>
<name>A0A4C1U5Z2_EUMVA</name>
<reference evidence="1 2" key="1">
    <citation type="journal article" date="2019" name="Commun. Biol.">
        <title>The bagworm genome reveals a unique fibroin gene that provides high tensile strength.</title>
        <authorList>
            <person name="Kono N."/>
            <person name="Nakamura H."/>
            <person name="Ohtoshi R."/>
            <person name="Tomita M."/>
            <person name="Numata K."/>
            <person name="Arakawa K."/>
        </authorList>
    </citation>
    <scope>NUCLEOTIDE SEQUENCE [LARGE SCALE GENOMIC DNA]</scope>
</reference>
<proteinExistence type="predicted"/>
<dbReference type="Proteomes" id="UP000299102">
    <property type="component" value="Unassembled WGS sequence"/>
</dbReference>
<sequence length="133" mass="14537">MEWKRDNASQSERLGRSCVSITRSALSLARSAQAERDNESCFFHLLKQTSTRATWLPPPIVARKPRRITSALPTSRVGTGCQNKKEKILWEGQWGVGGRSGPPKLSLGGGNTTAEAVTSRLYSMYLTGLAGPF</sequence>
<dbReference type="AlphaFoldDB" id="A0A4C1U5Z2"/>
<gene>
    <name evidence="1" type="ORF">EVAR_10962_1</name>
</gene>
<protein>
    <submittedName>
        <fullName evidence="1">Uncharacterized protein</fullName>
    </submittedName>
</protein>
<evidence type="ECO:0000313" key="1">
    <source>
        <dbReference type="EMBL" id="GBP21783.1"/>
    </source>
</evidence>
<comment type="caution">
    <text evidence="1">The sequence shown here is derived from an EMBL/GenBank/DDBJ whole genome shotgun (WGS) entry which is preliminary data.</text>
</comment>
<dbReference type="EMBL" id="BGZK01000132">
    <property type="protein sequence ID" value="GBP21783.1"/>
    <property type="molecule type" value="Genomic_DNA"/>
</dbReference>
<accession>A0A4C1U5Z2</accession>
<evidence type="ECO:0000313" key="2">
    <source>
        <dbReference type="Proteomes" id="UP000299102"/>
    </source>
</evidence>
<keyword evidence="2" id="KW-1185">Reference proteome</keyword>